<accession>A0ABW7FBH1</accession>
<evidence type="ECO:0000313" key="2">
    <source>
        <dbReference type="Proteomes" id="UP001606210"/>
    </source>
</evidence>
<dbReference type="Proteomes" id="UP001606210">
    <property type="component" value="Unassembled WGS sequence"/>
</dbReference>
<reference evidence="1 2" key="1">
    <citation type="submission" date="2024-08" db="EMBL/GenBank/DDBJ databases">
        <authorList>
            <person name="Lu H."/>
        </authorList>
    </citation>
    <scope>NUCLEOTIDE SEQUENCE [LARGE SCALE GENOMIC DNA]</scope>
    <source>
        <strain evidence="1 2">LYH14W</strain>
    </source>
</reference>
<dbReference type="RefSeq" id="WP_394485107.1">
    <property type="nucleotide sequence ID" value="NZ_JBIGHV010000042.1"/>
</dbReference>
<organism evidence="1 2">
    <name type="scientific">Pelomonas parva</name>
    <dbReference type="NCBI Taxonomy" id="3299032"/>
    <lineage>
        <taxon>Bacteria</taxon>
        <taxon>Pseudomonadati</taxon>
        <taxon>Pseudomonadota</taxon>
        <taxon>Betaproteobacteria</taxon>
        <taxon>Burkholderiales</taxon>
        <taxon>Sphaerotilaceae</taxon>
        <taxon>Roseateles</taxon>
    </lineage>
</organism>
<protein>
    <submittedName>
        <fullName evidence="1">Uncharacterized protein</fullName>
    </submittedName>
</protein>
<keyword evidence="2" id="KW-1185">Reference proteome</keyword>
<comment type="caution">
    <text evidence="1">The sequence shown here is derived from an EMBL/GenBank/DDBJ whole genome shotgun (WGS) entry which is preliminary data.</text>
</comment>
<evidence type="ECO:0000313" key="1">
    <source>
        <dbReference type="EMBL" id="MFG6433934.1"/>
    </source>
</evidence>
<name>A0ABW7FBH1_9BURK</name>
<feature type="non-terminal residue" evidence="1">
    <location>
        <position position="1"/>
    </location>
</feature>
<gene>
    <name evidence="1" type="ORF">ACG00Y_28835</name>
</gene>
<dbReference type="EMBL" id="JBIGHV010000042">
    <property type="protein sequence ID" value="MFG6433934.1"/>
    <property type="molecule type" value="Genomic_DNA"/>
</dbReference>
<proteinExistence type="predicted"/>
<feature type="non-terminal residue" evidence="1">
    <location>
        <position position="92"/>
    </location>
</feature>
<sequence length="92" mass="9910">CDDVGAAATPQMRAAWVAWRERHQVAPLRMVVAALQRRQDSSAPSWTIITEPLRQRVLGEAAPDAICAGLAQDLQGTAMDVSAQYPQARAVA</sequence>